<protein>
    <submittedName>
        <fullName evidence="1">Uncharacterized protein</fullName>
    </submittedName>
</protein>
<proteinExistence type="predicted"/>
<organism evidence="1">
    <name type="scientific">marine sediment metagenome</name>
    <dbReference type="NCBI Taxonomy" id="412755"/>
    <lineage>
        <taxon>unclassified sequences</taxon>
        <taxon>metagenomes</taxon>
        <taxon>ecological metagenomes</taxon>
    </lineage>
</organism>
<accession>X1GTD0</accession>
<name>X1GTD0_9ZZZZ</name>
<dbReference type="AlphaFoldDB" id="X1GTD0"/>
<reference evidence="1" key="1">
    <citation type="journal article" date="2014" name="Front. Microbiol.">
        <title>High frequency of phylogenetically diverse reductive dehalogenase-homologous genes in deep subseafloor sedimentary metagenomes.</title>
        <authorList>
            <person name="Kawai M."/>
            <person name="Futagami T."/>
            <person name="Toyoda A."/>
            <person name="Takaki Y."/>
            <person name="Nishi S."/>
            <person name="Hori S."/>
            <person name="Arai W."/>
            <person name="Tsubouchi T."/>
            <person name="Morono Y."/>
            <person name="Uchiyama I."/>
            <person name="Ito T."/>
            <person name="Fujiyama A."/>
            <person name="Inagaki F."/>
            <person name="Takami H."/>
        </authorList>
    </citation>
    <scope>NUCLEOTIDE SEQUENCE</scope>
    <source>
        <strain evidence="1">Expedition CK06-06</strain>
    </source>
</reference>
<dbReference type="EMBL" id="BARU01008062">
    <property type="protein sequence ID" value="GAH36268.1"/>
    <property type="molecule type" value="Genomic_DNA"/>
</dbReference>
<gene>
    <name evidence="1" type="ORF">S03H2_15840</name>
</gene>
<sequence>MIDDFLNKGFEKVGVGSASSKKELEKSGYQPTMDEKEIQVFVAKYKQLASLSFETY</sequence>
<comment type="caution">
    <text evidence="1">The sequence shown here is derived from an EMBL/GenBank/DDBJ whole genome shotgun (WGS) entry which is preliminary data.</text>
</comment>
<evidence type="ECO:0000313" key="1">
    <source>
        <dbReference type="EMBL" id="GAH36268.1"/>
    </source>
</evidence>